<accession>A0ABN3HV30</accession>
<sequence length="221" mass="23879">MDEALEALTAATFGEHGVFINAVEQLVDMLTRHGREEQLHELVAGDGGEPAVFQAAWSESLDRVDEAVDAMRPFAANSSPNAAAALAKPLTRHGRADEAIEVLWPVPRLMGGDPEWLVGILCGLLIERSRADDALAAIDDLAAHYGGIWIELLFERVEVLARSGRVEQAIAELRARRESTWYGSSKRADLVVLAVARARRSGHCSPPNTPPGSPPARHAPD</sequence>
<dbReference type="RefSeq" id="WP_344619801.1">
    <property type="nucleotide sequence ID" value="NZ_BAAARV010000114.1"/>
</dbReference>
<keyword evidence="3" id="KW-1185">Reference proteome</keyword>
<comment type="caution">
    <text evidence="2">The sequence shown here is derived from an EMBL/GenBank/DDBJ whole genome shotgun (WGS) entry which is preliminary data.</text>
</comment>
<dbReference type="EMBL" id="BAAARV010000114">
    <property type="protein sequence ID" value="GAA2388658.1"/>
    <property type="molecule type" value="Genomic_DNA"/>
</dbReference>
<reference evidence="2 3" key="1">
    <citation type="journal article" date="2019" name="Int. J. Syst. Evol. Microbiol.">
        <title>The Global Catalogue of Microorganisms (GCM) 10K type strain sequencing project: providing services to taxonomists for standard genome sequencing and annotation.</title>
        <authorList>
            <consortium name="The Broad Institute Genomics Platform"/>
            <consortium name="The Broad Institute Genome Sequencing Center for Infectious Disease"/>
            <person name="Wu L."/>
            <person name="Ma J."/>
        </authorList>
    </citation>
    <scope>NUCLEOTIDE SEQUENCE [LARGE SCALE GENOMIC DNA]</scope>
    <source>
        <strain evidence="2 3">JCM 3272</strain>
    </source>
</reference>
<dbReference type="Proteomes" id="UP001501444">
    <property type="component" value="Unassembled WGS sequence"/>
</dbReference>
<protein>
    <recommendedName>
        <fullName evidence="4">Tetratricopeptide repeat protein</fullName>
    </recommendedName>
</protein>
<feature type="region of interest" description="Disordered" evidence="1">
    <location>
        <begin position="201"/>
        <end position="221"/>
    </location>
</feature>
<evidence type="ECO:0008006" key="4">
    <source>
        <dbReference type="Google" id="ProtNLM"/>
    </source>
</evidence>
<name>A0ABN3HV30_9ACTN</name>
<gene>
    <name evidence="2" type="ORF">GCM10010170_099960</name>
</gene>
<proteinExistence type="predicted"/>
<organism evidence="2 3">
    <name type="scientific">Dactylosporangium salmoneum</name>
    <dbReference type="NCBI Taxonomy" id="53361"/>
    <lineage>
        <taxon>Bacteria</taxon>
        <taxon>Bacillati</taxon>
        <taxon>Actinomycetota</taxon>
        <taxon>Actinomycetes</taxon>
        <taxon>Micromonosporales</taxon>
        <taxon>Micromonosporaceae</taxon>
        <taxon>Dactylosporangium</taxon>
    </lineage>
</organism>
<evidence type="ECO:0000313" key="2">
    <source>
        <dbReference type="EMBL" id="GAA2388658.1"/>
    </source>
</evidence>
<evidence type="ECO:0000256" key="1">
    <source>
        <dbReference type="SAM" id="MobiDB-lite"/>
    </source>
</evidence>
<evidence type="ECO:0000313" key="3">
    <source>
        <dbReference type="Proteomes" id="UP001501444"/>
    </source>
</evidence>